<keyword evidence="2 7" id="KW-0396">Initiation factor</keyword>
<dbReference type="GO" id="GO:0003924">
    <property type="term" value="F:GTPase activity"/>
    <property type="evidence" value="ECO:0007669"/>
    <property type="project" value="InterPro"/>
</dbReference>
<dbReference type="InterPro" id="IPR036925">
    <property type="entry name" value="TIF_IF2_dom3_sf"/>
</dbReference>
<dbReference type="Pfam" id="PF00009">
    <property type="entry name" value="GTP_EFTU"/>
    <property type="match status" value="1"/>
</dbReference>
<protein>
    <submittedName>
        <fullName evidence="7">Translation initiation factor IF-2</fullName>
    </submittedName>
</protein>
<organism evidence="7 8">
    <name type="scientific">Candidatus Beckwithbacteria bacterium GW2011_GWA2_43_10</name>
    <dbReference type="NCBI Taxonomy" id="1618369"/>
    <lineage>
        <taxon>Bacteria</taxon>
        <taxon>Candidatus Beckwithiibacteriota</taxon>
    </lineage>
</organism>
<dbReference type="InterPro" id="IPR000795">
    <property type="entry name" value="T_Tr_GTP-bd_dom"/>
</dbReference>
<dbReference type="Proteomes" id="UP000034213">
    <property type="component" value="Unassembled WGS sequence"/>
</dbReference>
<dbReference type="FunFam" id="3.40.50.10050:FF:000001">
    <property type="entry name" value="Translation initiation factor IF-2"/>
    <property type="match status" value="1"/>
</dbReference>
<dbReference type="Gene3D" id="3.40.50.300">
    <property type="entry name" value="P-loop containing nucleotide triphosphate hydrolases"/>
    <property type="match status" value="1"/>
</dbReference>
<dbReference type="PANTHER" id="PTHR43381:SF5">
    <property type="entry name" value="TR-TYPE G DOMAIN-CONTAINING PROTEIN"/>
    <property type="match status" value="1"/>
</dbReference>
<gene>
    <name evidence="7" type="ORF">UV54_C0023G0009</name>
</gene>
<evidence type="ECO:0000256" key="4">
    <source>
        <dbReference type="ARBA" id="ARBA00022917"/>
    </source>
</evidence>
<reference evidence="7 8" key="1">
    <citation type="journal article" date="2015" name="Nature">
        <title>rRNA introns, odd ribosomes, and small enigmatic genomes across a large radiation of phyla.</title>
        <authorList>
            <person name="Brown C.T."/>
            <person name="Hug L.A."/>
            <person name="Thomas B.C."/>
            <person name="Sharon I."/>
            <person name="Castelle C.J."/>
            <person name="Singh A."/>
            <person name="Wilkins M.J."/>
            <person name="Williams K.H."/>
            <person name="Banfield J.F."/>
        </authorList>
    </citation>
    <scope>NUCLEOTIDE SEQUENCE [LARGE SCALE GENOMIC DNA]</scope>
</reference>
<evidence type="ECO:0000313" key="8">
    <source>
        <dbReference type="Proteomes" id="UP000034213"/>
    </source>
</evidence>
<accession>A0A0G1C2P2</accession>
<dbReference type="EMBL" id="LCEW01000023">
    <property type="protein sequence ID" value="KKS79940.1"/>
    <property type="molecule type" value="Genomic_DNA"/>
</dbReference>
<dbReference type="SUPFAM" id="SSF52540">
    <property type="entry name" value="P-loop containing nucleoside triphosphate hydrolases"/>
    <property type="match status" value="1"/>
</dbReference>
<comment type="similarity">
    <text evidence="1">Belongs to the TRAFAC class translation factor GTPase superfamily. Classic translation factor GTPase family. IF-2 subfamily.</text>
</comment>
<keyword evidence="3" id="KW-0547">Nucleotide-binding</keyword>
<dbReference type="CDD" id="cd01887">
    <property type="entry name" value="IF2_eIF5B"/>
    <property type="match status" value="1"/>
</dbReference>
<proteinExistence type="inferred from homology"/>
<dbReference type="NCBIfam" id="TIGR00231">
    <property type="entry name" value="small_GTP"/>
    <property type="match status" value="1"/>
</dbReference>
<keyword evidence="4" id="KW-0648">Protein biosynthesis</keyword>
<dbReference type="AlphaFoldDB" id="A0A0G1C2P2"/>
<dbReference type="InterPro" id="IPR023115">
    <property type="entry name" value="TIF_IF2_dom3"/>
</dbReference>
<keyword evidence="5" id="KW-0342">GTP-binding</keyword>
<dbReference type="STRING" id="1618369.UV54_C0023G0009"/>
<dbReference type="InterPro" id="IPR027417">
    <property type="entry name" value="P-loop_NTPase"/>
</dbReference>
<evidence type="ECO:0000259" key="6">
    <source>
        <dbReference type="PROSITE" id="PS51722"/>
    </source>
</evidence>
<evidence type="ECO:0000313" key="7">
    <source>
        <dbReference type="EMBL" id="KKS79940.1"/>
    </source>
</evidence>
<dbReference type="InterPro" id="IPR015760">
    <property type="entry name" value="TIF_IF2"/>
</dbReference>
<dbReference type="GO" id="GO:0005737">
    <property type="term" value="C:cytoplasm"/>
    <property type="evidence" value="ECO:0007669"/>
    <property type="project" value="TreeGrafter"/>
</dbReference>
<dbReference type="Pfam" id="PF11987">
    <property type="entry name" value="IF-2"/>
    <property type="match status" value="1"/>
</dbReference>
<dbReference type="Gene3D" id="2.40.30.10">
    <property type="entry name" value="Translation factors"/>
    <property type="match status" value="2"/>
</dbReference>
<dbReference type="GO" id="GO:0005525">
    <property type="term" value="F:GTP binding"/>
    <property type="evidence" value="ECO:0007669"/>
    <property type="project" value="UniProtKB-KW"/>
</dbReference>
<comment type="caution">
    <text evidence="7">The sequence shown here is derived from an EMBL/GenBank/DDBJ whole genome shotgun (WGS) entry which is preliminary data.</text>
</comment>
<feature type="domain" description="Tr-type G" evidence="6">
    <location>
        <begin position="20"/>
        <end position="188"/>
    </location>
</feature>
<evidence type="ECO:0000256" key="2">
    <source>
        <dbReference type="ARBA" id="ARBA00022540"/>
    </source>
</evidence>
<dbReference type="PATRIC" id="fig|1618369.3.peg.358"/>
<dbReference type="SUPFAM" id="SSF50447">
    <property type="entry name" value="Translation proteins"/>
    <property type="match status" value="2"/>
</dbReference>
<dbReference type="SUPFAM" id="SSF52156">
    <property type="entry name" value="Initiation factor IF2/eIF5b, domain 3"/>
    <property type="match status" value="1"/>
</dbReference>
<dbReference type="PROSITE" id="PS51722">
    <property type="entry name" value="G_TR_2"/>
    <property type="match status" value="1"/>
</dbReference>
<dbReference type="GO" id="GO:0003743">
    <property type="term" value="F:translation initiation factor activity"/>
    <property type="evidence" value="ECO:0007669"/>
    <property type="project" value="UniProtKB-KW"/>
</dbReference>
<evidence type="ECO:0000256" key="5">
    <source>
        <dbReference type="ARBA" id="ARBA00023134"/>
    </source>
</evidence>
<evidence type="ECO:0000256" key="1">
    <source>
        <dbReference type="ARBA" id="ARBA00007733"/>
    </source>
</evidence>
<dbReference type="InterPro" id="IPR053905">
    <property type="entry name" value="EF-G-like_DII"/>
</dbReference>
<sequence length="476" mass="50872">MIKLTKKSKRLKRPKSSLVSRPPVITVMGHIDHGKTTLLDALRHTHVADKESGGITQHIGAYQLDYQGRKLTFIDTPGHAAFASMRSRGVQVTDLVVLVIDAVESVKPQTRECLDHIQAAQVPFLVAINKIDLPNASSAIVKKDLADAGVMVEGFGGDIVCVEISAKTGKNLDQLLEMILLLTDMSGLANKPLAPLQAIVIESFLDKKRGPVATIIVKQGTLKLGDELNLGQATGKVKALFNEKGEKIPAVFPGCPAQVLGFSTVPAVGAGTLSAVSATADADKDVKTLKIILKTDVAGTLEAITKNLSSEVTLISAAVGEIGEADVALAQSTKAKIIGFRVKATASAQKLAEIEAVLIKNYSLIHELLDDLQNQVLKMLEPTIDEEILGEARIIAQFTVKGESIAGCQVTSGKLMSGNLVHLLRNKEPLAHSKIKSIHQGKDVVEKAKKGEEYGIAFTAALSFQLKDTLQAYRKI</sequence>
<name>A0A0G1C2P2_9BACT</name>
<dbReference type="PANTHER" id="PTHR43381">
    <property type="entry name" value="TRANSLATION INITIATION FACTOR IF-2-RELATED"/>
    <property type="match status" value="1"/>
</dbReference>
<dbReference type="Pfam" id="PF22042">
    <property type="entry name" value="EF-G_D2"/>
    <property type="match status" value="1"/>
</dbReference>
<dbReference type="FunFam" id="3.40.50.300:FF:000019">
    <property type="entry name" value="Translation initiation factor IF-2"/>
    <property type="match status" value="1"/>
</dbReference>
<dbReference type="InterPro" id="IPR009000">
    <property type="entry name" value="Transl_B-barrel_sf"/>
</dbReference>
<evidence type="ECO:0000256" key="3">
    <source>
        <dbReference type="ARBA" id="ARBA00022741"/>
    </source>
</evidence>
<dbReference type="InterPro" id="IPR005225">
    <property type="entry name" value="Small_GTP-bd"/>
</dbReference>